<keyword evidence="1" id="KW-0805">Transcription regulation</keyword>
<keyword evidence="7" id="KW-1185">Reference proteome</keyword>
<dbReference type="Pfam" id="PF12833">
    <property type="entry name" value="HTH_18"/>
    <property type="match status" value="1"/>
</dbReference>
<keyword evidence="2" id="KW-0238">DNA-binding</keyword>
<feature type="transmembrane region" description="Helical" evidence="4">
    <location>
        <begin position="37"/>
        <end position="55"/>
    </location>
</feature>
<evidence type="ECO:0000313" key="7">
    <source>
        <dbReference type="Proteomes" id="UP000612233"/>
    </source>
</evidence>
<sequence length="393" mass="44039">MQPVISVTSLLYLLGSIQALFFASILLADARRNAAKLMLAAFLLAFALVTFNDFLVETRYIFLLPHLAGLFLPFLFLLGPCLWFYIRLLTQPRFQLRARHAWHAVPSLACLAAFFPFYVLDAPAKLGALKQSYAISPSQHLSPFELLAFLHTFGYLLVGVILLRQHQRKVRAVYSNVEKRELRWLSNLLIMSGLLWASWVFNVFDGQEWAEQIDALLCSLTIFLLSFFGVRQARVEVELEGLVLANQGASPIAPRAGRKYERSGLSEEQARAYLVKLTTLMEEEKLYRNGELTLAGLAEQLTISPHYLSQLLNDKKGQSFYDYVNAYRVEEVKAGLADPSKGHLSLLGLALEAGFNSKTAFNTVFKKITGLSPSAYRAQHHPARPTKTAAPIG</sequence>
<feature type="domain" description="HTH araC/xylS-type" evidence="5">
    <location>
        <begin position="275"/>
        <end position="379"/>
    </location>
</feature>
<dbReference type="EMBL" id="JACXAD010000021">
    <property type="protein sequence ID" value="MBD2769610.1"/>
    <property type="molecule type" value="Genomic_DNA"/>
</dbReference>
<dbReference type="GO" id="GO:0003700">
    <property type="term" value="F:DNA-binding transcription factor activity"/>
    <property type="evidence" value="ECO:0007669"/>
    <property type="project" value="InterPro"/>
</dbReference>
<dbReference type="PANTHER" id="PTHR43280">
    <property type="entry name" value="ARAC-FAMILY TRANSCRIPTIONAL REGULATOR"/>
    <property type="match status" value="1"/>
</dbReference>
<keyword evidence="4" id="KW-1133">Transmembrane helix</keyword>
<evidence type="ECO:0000256" key="3">
    <source>
        <dbReference type="ARBA" id="ARBA00023163"/>
    </source>
</evidence>
<keyword evidence="4" id="KW-0812">Transmembrane</keyword>
<feature type="transmembrane region" description="Helical" evidence="4">
    <location>
        <begin position="140"/>
        <end position="163"/>
    </location>
</feature>
<organism evidence="6 7">
    <name type="scientific">Hymenobacter montanus</name>
    <dbReference type="NCBI Taxonomy" id="2771359"/>
    <lineage>
        <taxon>Bacteria</taxon>
        <taxon>Pseudomonadati</taxon>
        <taxon>Bacteroidota</taxon>
        <taxon>Cytophagia</taxon>
        <taxon>Cytophagales</taxon>
        <taxon>Hymenobacteraceae</taxon>
        <taxon>Hymenobacter</taxon>
    </lineage>
</organism>
<feature type="transmembrane region" description="Helical" evidence="4">
    <location>
        <begin position="101"/>
        <end position="120"/>
    </location>
</feature>
<feature type="transmembrane region" description="Helical" evidence="4">
    <location>
        <begin position="67"/>
        <end position="89"/>
    </location>
</feature>
<keyword evidence="3" id="KW-0804">Transcription</keyword>
<dbReference type="InterPro" id="IPR009057">
    <property type="entry name" value="Homeodomain-like_sf"/>
</dbReference>
<evidence type="ECO:0000256" key="2">
    <source>
        <dbReference type="ARBA" id="ARBA00023125"/>
    </source>
</evidence>
<dbReference type="SMART" id="SM00342">
    <property type="entry name" value="HTH_ARAC"/>
    <property type="match status" value="1"/>
</dbReference>
<name>A0A927BEX6_9BACT</name>
<dbReference type="RefSeq" id="WP_223847376.1">
    <property type="nucleotide sequence ID" value="NZ_JACXAD010000021.1"/>
</dbReference>
<feature type="transmembrane region" description="Helical" evidence="4">
    <location>
        <begin position="184"/>
        <end position="201"/>
    </location>
</feature>
<evidence type="ECO:0000256" key="1">
    <source>
        <dbReference type="ARBA" id="ARBA00023015"/>
    </source>
</evidence>
<dbReference type="AlphaFoldDB" id="A0A927BEX6"/>
<evidence type="ECO:0000259" key="5">
    <source>
        <dbReference type="PROSITE" id="PS01124"/>
    </source>
</evidence>
<dbReference type="PROSITE" id="PS00041">
    <property type="entry name" value="HTH_ARAC_FAMILY_1"/>
    <property type="match status" value="1"/>
</dbReference>
<protein>
    <submittedName>
        <fullName evidence="6">Helix-turn-helix transcriptional regulator</fullName>
    </submittedName>
</protein>
<dbReference type="Proteomes" id="UP000612233">
    <property type="component" value="Unassembled WGS sequence"/>
</dbReference>
<evidence type="ECO:0000256" key="4">
    <source>
        <dbReference type="SAM" id="Phobius"/>
    </source>
</evidence>
<dbReference type="InterPro" id="IPR018060">
    <property type="entry name" value="HTH_AraC"/>
</dbReference>
<evidence type="ECO:0000313" key="6">
    <source>
        <dbReference type="EMBL" id="MBD2769610.1"/>
    </source>
</evidence>
<dbReference type="InterPro" id="IPR018062">
    <property type="entry name" value="HTH_AraC-typ_CS"/>
</dbReference>
<dbReference type="PROSITE" id="PS01124">
    <property type="entry name" value="HTH_ARAC_FAMILY_2"/>
    <property type="match status" value="1"/>
</dbReference>
<proteinExistence type="predicted"/>
<accession>A0A927BEX6</accession>
<dbReference type="SUPFAM" id="SSF46689">
    <property type="entry name" value="Homeodomain-like"/>
    <property type="match status" value="1"/>
</dbReference>
<dbReference type="Gene3D" id="1.10.10.60">
    <property type="entry name" value="Homeodomain-like"/>
    <property type="match status" value="2"/>
</dbReference>
<dbReference type="PANTHER" id="PTHR43280:SF29">
    <property type="entry name" value="ARAC-FAMILY TRANSCRIPTIONAL REGULATOR"/>
    <property type="match status" value="1"/>
</dbReference>
<keyword evidence="4" id="KW-0472">Membrane</keyword>
<comment type="caution">
    <text evidence="6">The sequence shown here is derived from an EMBL/GenBank/DDBJ whole genome shotgun (WGS) entry which is preliminary data.</text>
</comment>
<feature type="transmembrane region" description="Helical" evidence="4">
    <location>
        <begin position="213"/>
        <end position="230"/>
    </location>
</feature>
<gene>
    <name evidence="6" type="ORF">IC235_17105</name>
</gene>
<feature type="transmembrane region" description="Helical" evidence="4">
    <location>
        <begin position="12"/>
        <end position="30"/>
    </location>
</feature>
<dbReference type="GO" id="GO:0043565">
    <property type="term" value="F:sequence-specific DNA binding"/>
    <property type="evidence" value="ECO:0007669"/>
    <property type="project" value="InterPro"/>
</dbReference>
<reference evidence="6" key="1">
    <citation type="submission" date="2020-09" db="EMBL/GenBank/DDBJ databases">
        <authorList>
            <person name="Kim M.K."/>
        </authorList>
    </citation>
    <scope>NUCLEOTIDE SEQUENCE</scope>
    <source>
        <strain evidence="6">BT664</strain>
    </source>
</reference>